<keyword evidence="4" id="KW-1003">Cell membrane</keyword>
<comment type="similarity">
    <text evidence="2">Belongs to the tellurite-resistance/dicarboxylate transporter (TDT) family.</text>
</comment>
<dbReference type="STRING" id="252246.SAMN05421799_103266"/>
<dbReference type="Proteomes" id="UP000186156">
    <property type="component" value="Unassembled WGS sequence"/>
</dbReference>
<keyword evidence="3" id="KW-0813">Transport</keyword>
<proteinExistence type="inferred from homology"/>
<feature type="transmembrane region" description="Helical" evidence="8">
    <location>
        <begin position="219"/>
        <end position="238"/>
    </location>
</feature>
<dbReference type="AlphaFoldDB" id="A0A1N7LN04"/>
<dbReference type="GO" id="GO:0000319">
    <property type="term" value="F:sulfite transmembrane transporter activity"/>
    <property type="evidence" value="ECO:0007669"/>
    <property type="project" value="TreeGrafter"/>
</dbReference>
<dbReference type="OrthoDB" id="958273at2"/>
<dbReference type="EMBL" id="FTOO01000003">
    <property type="protein sequence ID" value="SIS75164.1"/>
    <property type="molecule type" value="Genomic_DNA"/>
</dbReference>
<evidence type="ECO:0000256" key="8">
    <source>
        <dbReference type="SAM" id="Phobius"/>
    </source>
</evidence>
<dbReference type="RefSeq" id="WP_076345864.1">
    <property type="nucleotide sequence ID" value="NZ_FTOO01000003.1"/>
</dbReference>
<reference evidence="10" key="1">
    <citation type="submission" date="2017-01" db="EMBL/GenBank/DDBJ databases">
        <authorList>
            <person name="Varghese N."/>
            <person name="Submissions S."/>
        </authorList>
    </citation>
    <scope>NUCLEOTIDE SEQUENCE [LARGE SCALE GENOMIC DNA]</scope>
    <source>
        <strain evidence="10">DSM 16176</strain>
    </source>
</reference>
<gene>
    <name evidence="9" type="ORF">SAMN05421799_103266</name>
</gene>
<dbReference type="InterPro" id="IPR004695">
    <property type="entry name" value="SLAC1/Mae1/Ssu1/TehA"/>
</dbReference>
<sequence length="369" mass="40486">MHIIRQFGVNWFTTVMGIGIVAALTYTSPIHLPLQHAVGEVLFICVNVVFVISLLMWLLRWLLTPDAAIEDFRHPGRALFYGALAMGMNVVGNDYFLIGTHMMQKHTAIVISFAIWLAGVAASLFSVIVVPYLLFTEHKVERDETVASWLIPLVPPIVAAATGTNLIPYAGGPGAQFTMTAGILALFGMTFFLYLMASALVYSRLVFHRRLNGQEAPTLWIEIGPIGMTMGTFSGIALNAPHVFGTAAGPLRDLGGVVAIAMWGVGVWWILMSALYTFLHLSPKGEGLPFHLGWWSYVFPMGAFTNGTYALHKLVGHPFFAVAGLVQLGILWLCFVIVMARTIHGVAAGHLIQWRPHHETRSPLKARRA</sequence>
<feature type="transmembrane region" description="Helical" evidence="8">
    <location>
        <begin position="38"/>
        <end position="59"/>
    </location>
</feature>
<feature type="transmembrane region" description="Helical" evidence="8">
    <location>
        <begin position="318"/>
        <end position="340"/>
    </location>
</feature>
<feature type="transmembrane region" description="Helical" evidence="8">
    <location>
        <begin position="146"/>
        <end position="171"/>
    </location>
</feature>
<name>A0A1N7LN04_9BACL</name>
<dbReference type="Pfam" id="PF03595">
    <property type="entry name" value="SLAC1"/>
    <property type="match status" value="1"/>
</dbReference>
<dbReference type="CDD" id="cd09299">
    <property type="entry name" value="TDT"/>
    <property type="match status" value="1"/>
</dbReference>
<dbReference type="InterPro" id="IPR038665">
    <property type="entry name" value="Voltage-dep_anion_channel_sf"/>
</dbReference>
<comment type="subcellular location">
    <subcellularLocation>
        <location evidence="1">Cell membrane</location>
        <topology evidence="1">Multi-pass membrane protein</topology>
    </subcellularLocation>
</comment>
<protein>
    <submittedName>
        <fullName evidence="9">C4-dicarboxylate transporter/malic acid transport protein</fullName>
    </submittedName>
</protein>
<evidence type="ECO:0000256" key="2">
    <source>
        <dbReference type="ARBA" id="ARBA00008566"/>
    </source>
</evidence>
<dbReference type="GO" id="GO:0005886">
    <property type="term" value="C:plasma membrane"/>
    <property type="evidence" value="ECO:0007669"/>
    <property type="project" value="UniProtKB-SubCell"/>
</dbReference>
<evidence type="ECO:0000256" key="6">
    <source>
        <dbReference type="ARBA" id="ARBA00022989"/>
    </source>
</evidence>
<feature type="transmembrane region" description="Helical" evidence="8">
    <location>
        <begin position="291"/>
        <end position="312"/>
    </location>
</feature>
<dbReference type="InterPro" id="IPR051629">
    <property type="entry name" value="Sulfite_efflux_TDT"/>
</dbReference>
<organism evidence="9 10">
    <name type="scientific">Alicyclobacillus vulcanalis</name>
    <dbReference type="NCBI Taxonomy" id="252246"/>
    <lineage>
        <taxon>Bacteria</taxon>
        <taxon>Bacillati</taxon>
        <taxon>Bacillota</taxon>
        <taxon>Bacilli</taxon>
        <taxon>Bacillales</taxon>
        <taxon>Alicyclobacillaceae</taxon>
        <taxon>Alicyclobacillus</taxon>
    </lineage>
</organism>
<keyword evidence="6 8" id="KW-1133">Transmembrane helix</keyword>
<evidence type="ECO:0000313" key="10">
    <source>
        <dbReference type="Proteomes" id="UP000186156"/>
    </source>
</evidence>
<evidence type="ECO:0000313" key="9">
    <source>
        <dbReference type="EMBL" id="SIS75164.1"/>
    </source>
</evidence>
<dbReference type="Gene3D" id="1.50.10.150">
    <property type="entry name" value="Voltage-dependent anion channel"/>
    <property type="match status" value="1"/>
</dbReference>
<evidence type="ECO:0000256" key="7">
    <source>
        <dbReference type="ARBA" id="ARBA00023136"/>
    </source>
</evidence>
<feature type="transmembrane region" description="Helical" evidence="8">
    <location>
        <begin position="7"/>
        <end position="26"/>
    </location>
</feature>
<dbReference type="PANTHER" id="PTHR31686:SF1">
    <property type="entry name" value="SULFITE EFFLUX PUMP SSU1"/>
    <property type="match status" value="1"/>
</dbReference>
<feature type="transmembrane region" description="Helical" evidence="8">
    <location>
        <begin position="258"/>
        <end position="279"/>
    </location>
</feature>
<dbReference type="PANTHER" id="PTHR31686">
    <property type="match status" value="1"/>
</dbReference>
<keyword evidence="7 8" id="KW-0472">Membrane</keyword>
<evidence type="ECO:0000256" key="3">
    <source>
        <dbReference type="ARBA" id="ARBA00022448"/>
    </source>
</evidence>
<feature type="transmembrane region" description="Helical" evidence="8">
    <location>
        <begin position="183"/>
        <end position="207"/>
    </location>
</feature>
<feature type="transmembrane region" description="Helical" evidence="8">
    <location>
        <begin position="110"/>
        <end position="134"/>
    </location>
</feature>
<evidence type="ECO:0000256" key="4">
    <source>
        <dbReference type="ARBA" id="ARBA00022475"/>
    </source>
</evidence>
<keyword evidence="10" id="KW-1185">Reference proteome</keyword>
<keyword evidence="5 8" id="KW-0812">Transmembrane</keyword>
<evidence type="ECO:0000256" key="1">
    <source>
        <dbReference type="ARBA" id="ARBA00004651"/>
    </source>
</evidence>
<accession>A0A1N7LN04</accession>
<feature type="transmembrane region" description="Helical" evidence="8">
    <location>
        <begin position="79"/>
        <end position="98"/>
    </location>
</feature>
<evidence type="ECO:0000256" key="5">
    <source>
        <dbReference type="ARBA" id="ARBA00022692"/>
    </source>
</evidence>